<name>A0A2P2Q9A7_RHIMU</name>
<organism evidence="1">
    <name type="scientific">Rhizophora mucronata</name>
    <name type="common">Asiatic mangrove</name>
    <dbReference type="NCBI Taxonomy" id="61149"/>
    <lineage>
        <taxon>Eukaryota</taxon>
        <taxon>Viridiplantae</taxon>
        <taxon>Streptophyta</taxon>
        <taxon>Embryophyta</taxon>
        <taxon>Tracheophyta</taxon>
        <taxon>Spermatophyta</taxon>
        <taxon>Magnoliopsida</taxon>
        <taxon>eudicotyledons</taxon>
        <taxon>Gunneridae</taxon>
        <taxon>Pentapetalae</taxon>
        <taxon>rosids</taxon>
        <taxon>fabids</taxon>
        <taxon>Malpighiales</taxon>
        <taxon>Rhizophoraceae</taxon>
        <taxon>Rhizophora</taxon>
    </lineage>
</organism>
<sequence length="45" mass="4948">MLQALDDEETLIGLQTNNLVQGYLLLAYQKKADEVVKTLPASSVI</sequence>
<protein>
    <submittedName>
        <fullName evidence="1">Ring finger protein</fullName>
    </submittedName>
</protein>
<accession>A0A2P2Q9A7</accession>
<evidence type="ECO:0000313" key="1">
    <source>
        <dbReference type="EMBL" id="MBX63555.1"/>
    </source>
</evidence>
<dbReference type="EMBL" id="GGEC01083071">
    <property type="protein sequence ID" value="MBX63555.1"/>
    <property type="molecule type" value="Transcribed_RNA"/>
</dbReference>
<proteinExistence type="predicted"/>
<reference evidence="1" key="1">
    <citation type="submission" date="2018-02" db="EMBL/GenBank/DDBJ databases">
        <title>Rhizophora mucronata_Transcriptome.</title>
        <authorList>
            <person name="Meera S.P."/>
            <person name="Sreeshan A."/>
            <person name="Augustine A."/>
        </authorList>
    </citation>
    <scope>NUCLEOTIDE SEQUENCE</scope>
    <source>
        <tissue evidence="1">Leaf</tissue>
    </source>
</reference>
<dbReference type="AlphaFoldDB" id="A0A2P2Q9A7"/>